<accession>A0A9D1LAV6</accession>
<reference evidence="2" key="2">
    <citation type="journal article" date="2021" name="PeerJ">
        <title>Extensive microbial diversity within the chicken gut microbiome revealed by metagenomics and culture.</title>
        <authorList>
            <person name="Gilroy R."/>
            <person name="Ravi A."/>
            <person name="Getino M."/>
            <person name="Pursley I."/>
            <person name="Horton D.L."/>
            <person name="Alikhan N.F."/>
            <person name="Baker D."/>
            <person name="Gharbi K."/>
            <person name="Hall N."/>
            <person name="Watson M."/>
            <person name="Adriaenssens E.M."/>
            <person name="Foster-Nyarko E."/>
            <person name="Jarju S."/>
            <person name="Secka A."/>
            <person name="Antonio M."/>
            <person name="Oren A."/>
            <person name="Chaudhuri R.R."/>
            <person name="La Ragione R."/>
            <person name="Hildebrand F."/>
            <person name="Pallen M.J."/>
        </authorList>
    </citation>
    <scope>NUCLEOTIDE SEQUENCE</scope>
    <source>
        <strain evidence="2">ChiHcec3-11533</strain>
    </source>
</reference>
<evidence type="ECO:0000259" key="1">
    <source>
        <dbReference type="Pfam" id="PF00483"/>
    </source>
</evidence>
<evidence type="ECO:0000313" key="2">
    <source>
        <dbReference type="EMBL" id="HIU33793.1"/>
    </source>
</evidence>
<dbReference type="Pfam" id="PF00483">
    <property type="entry name" value="NTP_transferase"/>
    <property type="match status" value="1"/>
</dbReference>
<dbReference type="PANTHER" id="PTHR42883">
    <property type="entry name" value="GLUCOSE-1-PHOSPHATE THYMIDYLTRANSFERASE"/>
    <property type="match status" value="1"/>
</dbReference>
<reference evidence="2" key="1">
    <citation type="submission" date="2020-10" db="EMBL/GenBank/DDBJ databases">
        <authorList>
            <person name="Gilroy R."/>
        </authorList>
    </citation>
    <scope>NUCLEOTIDE SEQUENCE</scope>
    <source>
        <strain evidence="2">ChiHcec3-11533</strain>
    </source>
</reference>
<gene>
    <name evidence="2" type="ORF">IAB02_04455</name>
</gene>
<name>A0A9D1LAV6_9FIRM</name>
<dbReference type="InterPro" id="IPR029044">
    <property type="entry name" value="Nucleotide-diphossugar_trans"/>
</dbReference>
<dbReference type="InterPro" id="IPR005835">
    <property type="entry name" value="NTP_transferase_dom"/>
</dbReference>
<dbReference type="EMBL" id="DVMU01000095">
    <property type="protein sequence ID" value="HIU33793.1"/>
    <property type="molecule type" value="Genomic_DNA"/>
</dbReference>
<dbReference type="SUPFAM" id="SSF53448">
    <property type="entry name" value="Nucleotide-diphospho-sugar transferases"/>
    <property type="match status" value="1"/>
</dbReference>
<proteinExistence type="predicted"/>
<comment type="caution">
    <text evidence="2">The sequence shown here is derived from an EMBL/GenBank/DDBJ whole genome shotgun (WGS) entry which is preliminary data.</text>
</comment>
<organism evidence="2 3">
    <name type="scientific">Candidatus Pullichristensenella excrementigallinarum</name>
    <dbReference type="NCBI Taxonomy" id="2840907"/>
    <lineage>
        <taxon>Bacteria</taxon>
        <taxon>Bacillati</taxon>
        <taxon>Bacillota</taxon>
        <taxon>Clostridia</taxon>
        <taxon>Candidatus Pullichristensenella</taxon>
    </lineage>
</organism>
<protein>
    <submittedName>
        <fullName evidence="2">Nucleotidyltransferase family protein</fullName>
    </submittedName>
</protein>
<dbReference type="PANTHER" id="PTHR42883:SF2">
    <property type="entry name" value="THYMIDYLYLTRANSFERASE"/>
    <property type="match status" value="1"/>
</dbReference>
<dbReference type="CDD" id="cd04181">
    <property type="entry name" value="NTP_transferase"/>
    <property type="match status" value="1"/>
</dbReference>
<dbReference type="Proteomes" id="UP000824072">
    <property type="component" value="Unassembled WGS sequence"/>
</dbReference>
<dbReference type="Gene3D" id="3.90.550.10">
    <property type="entry name" value="Spore Coat Polysaccharide Biosynthesis Protein SpsA, Chain A"/>
    <property type="match status" value="1"/>
</dbReference>
<feature type="domain" description="Nucleotidyl transferase" evidence="1">
    <location>
        <begin position="2"/>
        <end position="247"/>
    </location>
</feature>
<sequence>MKAIVLAAGYAMRLYPLTKDRPKALLPIGGRAMMDYLIDQIAEISEIDEVFLVSNHRFAAQFRQWAEAAPAVWPRLTFHVLDDGTDSNETRLGAVGDIQFALEQGKIDQDVLIAASDNFFTFSLDEFVDTFRHFGCDTILGKHLGEGSPDLKRFAVAQIDASGRVTSLVEKPQQPQSDIAVYALYLYRQDTLPLIRQYLAEGNNPDAPGHFPEWLYPRKRVQLHLFEGECVDIGTHEAYQEICKQMESSPKG</sequence>
<dbReference type="AlphaFoldDB" id="A0A9D1LAV6"/>
<evidence type="ECO:0000313" key="3">
    <source>
        <dbReference type="Proteomes" id="UP000824072"/>
    </source>
</evidence>